<protein>
    <submittedName>
        <fullName evidence="1">Uncharacterized protein</fullName>
    </submittedName>
</protein>
<name>A0ABY8K180_9ACTN</name>
<sequence length="76" mass="8263">MLGERVAAYLEDLTGPRLTNGGWEIVSLGVTPEYDYLPVKHHPAPLASVGAVSAETVQRHIGTQKERPGRRRRGGS</sequence>
<accession>A0ABY8K180</accession>
<reference evidence="1 2" key="1">
    <citation type="submission" date="2023-03" db="EMBL/GenBank/DDBJ databases">
        <authorList>
            <person name="Mo P."/>
        </authorList>
    </citation>
    <scope>NUCLEOTIDE SEQUENCE [LARGE SCALE GENOMIC DNA]</scope>
    <source>
        <strain evidence="1 2">HUAS 5</strain>
    </source>
</reference>
<gene>
    <name evidence="1" type="ORF">PYS65_11090</name>
</gene>
<evidence type="ECO:0000313" key="2">
    <source>
        <dbReference type="Proteomes" id="UP001216440"/>
    </source>
</evidence>
<dbReference type="RefSeq" id="WP_279333776.1">
    <property type="nucleotide sequence ID" value="NZ_CP121682.1"/>
</dbReference>
<keyword evidence="2" id="KW-1185">Reference proteome</keyword>
<dbReference type="Proteomes" id="UP001216440">
    <property type="component" value="Chromosome"/>
</dbReference>
<organism evidence="1 2">
    <name type="scientific">Streptomyces cathayae</name>
    <dbReference type="NCBI Taxonomy" id="3031124"/>
    <lineage>
        <taxon>Bacteria</taxon>
        <taxon>Bacillati</taxon>
        <taxon>Actinomycetota</taxon>
        <taxon>Actinomycetes</taxon>
        <taxon>Kitasatosporales</taxon>
        <taxon>Streptomycetaceae</taxon>
        <taxon>Streptomyces</taxon>
    </lineage>
</organism>
<evidence type="ECO:0000313" key="1">
    <source>
        <dbReference type="EMBL" id="WGD40646.1"/>
    </source>
</evidence>
<dbReference type="EMBL" id="CP121682">
    <property type="protein sequence ID" value="WGD40646.1"/>
    <property type="molecule type" value="Genomic_DNA"/>
</dbReference>
<proteinExistence type="predicted"/>